<sequence>MDDPNITMKEYIRIKEEKVLGHSRMFNWQTATYSMMECCEDEDDCFTNFKTDVRVAKTSQEVLQSPRMQYGISLGLRYGVLTTCMDLAVTKLTNW</sequence>
<gene>
    <name evidence="1" type="ORF">Tco_0705884</name>
</gene>
<protein>
    <submittedName>
        <fullName evidence="1">Uncharacterized protein</fullName>
    </submittedName>
</protein>
<dbReference type="EMBL" id="BQNB010010124">
    <property type="protein sequence ID" value="GJS73043.1"/>
    <property type="molecule type" value="Genomic_DNA"/>
</dbReference>
<accession>A0ABQ4Y7D9</accession>
<name>A0ABQ4Y7D9_9ASTR</name>
<reference evidence="1" key="1">
    <citation type="journal article" date="2022" name="Int. J. Mol. Sci.">
        <title>Draft Genome of Tanacetum Coccineum: Genomic Comparison of Closely Related Tanacetum-Family Plants.</title>
        <authorList>
            <person name="Yamashiro T."/>
            <person name="Shiraishi A."/>
            <person name="Nakayama K."/>
            <person name="Satake H."/>
        </authorList>
    </citation>
    <scope>NUCLEOTIDE SEQUENCE</scope>
</reference>
<evidence type="ECO:0000313" key="1">
    <source>
        <dbReference type="EMBL" id="GJS73043.1"/>
    </source>
</evidence>
<keyword evidence="2" id="KW-1185">Reference proteome</keyword>
<dbReference type="Proteomes" id="UP001151760">
    <property type="component" value="Unassembled WGS sequence"/>
</dbReference>
<organism evidence="1 2">
    <name type="scientific">Tanacetum coccineum</name>
    <dbReference type="NCBI Taxonomy" id="301880"/>
    <lineage>
        <taxon>Eukaryota</taxon>
        <taxon>Viridiplantae</taxon>
        <taxon>Streptophyta</taxon>
        <taxon>Embryophyta</taxon>
        <taxon>Tracheophyta</taxon>
        <taxon>Spermatophyta</taxon>
        <taxon>Magnoliopsida</taxon>
        <taxon>eudicotyledons</taxon>
        <taxon>Gunneridae</taxon>
        <taxon>Pentapetalae</taxon>
        <taxon>asterids</taxon>
        <taxon>campanulids</taxon>
        <taxon>Asterales</taxon>
        <taxon>Asteraceae</taxon>
        <taxon>Asteroideae</taxon>
        <taxon>Anthemideae</taxon>
        <taxon>Anthemidinae</taxon>
        <taxon>Tanacetum</taxon>
    </lineage>
</organism>
<comment type="caution">
    <text evidence="1">The sequence shown here is derived from an EMBL/GenBank/DDBJ whole genome shotgun (WGS) entry which is preliminary data.</text>
</comment>
<reference evidence="1" key="2">
    <citation type="submission" date="2022-01" db="EMBL/GenBank/DDBJ databases">
        <authorList>
            <person name="Yamashiro T."/>
            <person name="Shiraishi A."/>
            <person name="Satake H."/>
            <person name="Nakayama K."/>
        </authorList>
    </citation>
    <scope>NUCLEOTIDE SEQUENCE</scope>
</reference>
<proteinExistence type="predicted"/>
<evidence type="ECO:0000313" key="2">
    <source>
        <dbReference type="Proteomes" id="UP001151760"/>
    </source>
</evidence>